<evidence type="ECO:0000313" key="4">
    <source>
        <dbReference type="EMBL" id="KRO16564.1"/>
    </source>
</evidence>
<evidence type="ECO:0000256" key="1">
    <source>
        <dbReference type="ARBA" id="ARBA00004241"/>
    </source>
</evidence>
<dbReference type="STRING" id="1293598.IV56_GL001006"/>
<proteinExistence type="predicted"/>
<dbReference type="PATRIC" id="fig|1293598.4.peg.1056"/>
<sequence length="106" mass="11726">MKRRAGFTLIEVLAALGIIIVLTLTLVITINSQLQKAKQRNVEATVQTVNTQIEVEYNRPDMSANDFNSQASLVSGRVITAEQLKVMTDGKVRFVGGQPPHFEVTR</sequence>
<evidence type="ECO:0000256" key="2">
    <source>
        <dbReference type="ARBA" id="ARBA00023287"/>
    </source>
</evidence>
<name>A0A0R2MSK3_9LACO</name>
<dbReference type="SUPFAM" id="SSF54523">
    <property type="entry name" value="Pili subunits"/>
    <property type="match status" value="1"/>
</dbReference>
<dbReference type="InterPro" id="IPR012902">
    <property type="entry name" value="N_methyl_site"/>
</dbReference>
<evidence type="ECO:0000256" key="3">
    <source>
        <dbReference type="SAM" id="Phobius"/>
    </source>
</evidence>
<accession>A0A0R2MSK3</accession>
<dbReference type="PROSITE" id="PS00409">
    <property type="entry name" value="PROKAR_NTER_METHYL"/>
    <property type="match status" value="1"/>
</dbReference>
<keyword evidence="3" id="KW-0472">Membrane</keyword>
<feature type="transmembrane region" description="Helical" evidence="3">
    <location>
        <begin position="6"/>
        <end position="30"/>
    </location>
</feature>
<protein>
    <recommendedName>
        <fullName evidence="6">Prepilin-type N-terminal cleavage/methylation domain-containing protein</fullName>
    </recommendedName>
</protein>
<dbReference type="OrthoDB" id="2325364at2"/>
<dbReference type="Proteomes" id="UP000050969">
    <property type="component" value="Unassembled WGS sequence"/>
</dbReference>
<keyword evidence="5" id="KW-1185">Reference proteome</keyword>
<dbReference type="Pfam" id="PF07963">
    <property type="entry name" value="N_methyl"/>
    <property type="match status" value="1"/>
</dbReference>
<dbReference type="EMBL" id="JQCE01000035">
    <property type="protein sequence ID" value="KRO16564.1"/>
    <property type="molecule type" value="Genomic_DNA"/>
</dbReference>
<comment type="caution">
    <text evidence="4">The sequence shown here is derived from an EMBL/GenBank/DDBJ whole genome shotgun (WGS) entry which is preliminary data.</text>
</comment>
<dbReference type="RefSeq" id="WP_054776900.1">
    <property type="nucleotide sequence ID" value="NZ_BBBX01000005.1"/>
</dbReference>
<reference evidence="4 5" key="1">
    <citation type="journal article" date="2015" name="Genome Announc.">
        <title>Expanding the biotechnology potential of lactobacilli through comparative genomics of 213 strains and associated genera.</title>
        <authorList>
            <person name="Sun Z."/>
            <person name="Harris H.M."/>
            <person name="McCann A."/>
            <person name="Guo C."/>
            <person name="Argimon S."/>
            <person name="Zhang W."/>
            <person name="Yang X."/>
            <person name="Jeffery I.B."/>
            <person name="Cooney J.C."/>
            <person name="Kagawa T.F."/>
            <person name="Liu W."/>
            <person name="Song Y."/>
            <person name="Salvetti E."/>
            <person name="Wrobel A."/>
            <person name="Rasinkangas P."/>
            <person name="Parkhill J."/>
            <person name="Rea M.C."/>
            <person name="O'Sullivan O."/>
            <person name="Ritari J."/>
            <person name="Douillard F.P."/>
            <person name="Paul Ross R."/>
            <person name="Yang R."/>
            <person name="Briner A.E."/>
            <person name="Felis G.E."/>
            <person name="de Vos W.M."/>
            <person name="Barrangou R."/>
            <person name="Klaenhammer T.R."/>
            <person name="Caufield P.W."/>
            <person name="Cui Y."/>
            <person name="Zhang H."/>
            <person name="O'Toole P.W."/>
        </authorList>
    </citation>
    <scope>NUCLEOTIDE SEQUENCE [LARGE SCALE GENOMIC DNA]</scope>
    <source>
        <strain evidence="4 5">DSM 24301</strain>
    </source>
</reference>
<organism evidence="4 5">
    <name type="scientific">Lacticaseibacillus saniviri JCM 17471 = DSM 24301</name>
    <dbReference type="NCBI Taxonomy" id="1293598"/>
    <lineage>
        <taxon>Bacteria</taxon>
        <taxon>Bacillati</taxon>
        <taxon>Bacillota</taxon>
        <taxon>Bacilli</taxon>
        <taxon>Lactobacillales</taxon>
        <taxon>Lactobacillaceae</taxon>
        <taxon>Lacticaseibacillus</taxon>
    </lineage>
</organism>
<dbReference type="GO" id="GO:0030420">
    <property type="term" value="P:establishment of competence for transformation"/>
    <property type="evidence" value="ECO:0007669"/>
    <property type="project" value="UniProtKB-KW"/>
</dbReference>
<dbReference type="GO" id="GO:0009986">
    <property type="term" value="C:cell surface"/>
    <property type="evidence" value="ECO:0007669"/>
    <property type="project" value="UniProtKB-SubCell"/>
</dbReference>
<dbReference type="AlphaFoldDB" id="A0A0R2MSK3"/>
<keyword evidence="3" id="KW-0812">Transmembrane</keyword>
<keyword evidence="3" id="KW-1133">Transmembrane helix</keyword>
<comment type="subcellular location">
    <subcellularLocation>
        <location evidence="1">Cell surface</location>
    </subcellularLocation>
</comment>
<dbReference type="InterPro" id="IPR045584">
    <property type="entry name" value="Pilin-like"/>
</dbReference>
<keyword evidence="2" id="KW-0178">Competence</keyword>
<dbReference type="Gene3D" id="3.30.700.10">
    <property type="entry name" value="Glycoprotein, Type 4 Pilin"/>
    <property type="match status" value="1"/>
</dbReference>
<evidence type="ECO:0008006" key="6">
    <source>
        <dbReference type="Google" id="ProtNLM"/>
    </source>
</evidence>
<evidence type="ECO:0000313" key="5">
    <source>
        <dbReference type="Proteomes" id="UP000050969"/>
    </source>
</evidence>
<gene>
    <name evidence="4" type="ORF">IV56_GL001006</name>
</gene>